<dbReference type="RefSeq" id="WP_212518252.1">
    <property type="nucleotide sequence ID" value="NZ_JAGSOH010000028.1"/>
</dbReference>
<evidence type="ECO:0000256" key="1">
    <source>
        <dbReference type="ARBA" id="ARBA00022801"/>
    </source>
</evidence>
<gene>
    <name evidence="2" type="ORF">KDK95_12385</name>
</gene>
<organism evidence="2 3">
    <name type="scientific">Actinospica acidithermotolerans</name>
    <dbReference type="NCBI Taxonomy" id="2828514"/>
    <lineage>
        <taxon>Bacteria</taxon>
        <taxon>Bacillati</taxon>
        <taxon>Actinomycetota</taxon>
        <taxon>Actinomycetes</taxon>
        <taxon>Catenulisporales</taxon>
        <taxon>Actinospicaceae</taxon>
        <taxon>Actinospica</taxon>
    </lineage>
</organism>
<dbReference type="GO" id="GO:0016787">
    <property type="term" value="F:hydrolase activity"/>
    <property type="evidence" value="ECO:0007669"/>
    <property type="project" value="UniProtKB-KW"/>
</dbReference>
<dbReference type="InterPro" id="IPR051540">
    <property type="entry name" value="S-2-haloacid_dehalogenase"/>
</dbReference>
<accession>A0A941E8Q3</accession>
<dbReference type="SFLD" id="SFLDS00003">
    <property type="entry name" value="Haloacid_Dehalogenase"/>
    <property type="match status" value="1"/>
</dbReference>
<dbReference type="Pfam" id="PF00702">
    <property type="entry name" value="Hydrolase"/>
    <property type="match status" value="1"/>
</dbReference>
<dbReference type="SUPFAM" id="SSF56784">
    <property type="entry name" value="HAD-like"/>
    <property type="match status" value="1"/>
</dbReference>
<evidence type="ECO:0000313" key="2">
    <source>
        <dbReference type="EMBL" id="MBR7827106.1"/>
    </source>
</evidence>
<keyword evidence="3" id="KW-1185">Reference proteome</keyword>
<dbReference type="Proteomes" id="UP000676325">
    <property type="component" value="Unassembled WGS sequence"/>
</dbReference>
<dbReference type="SFLD" id="SFLDG01129">
    <property type="entry name" value="C1.5:_HAD__Beta-PGM__Phosphata"/>
    <property type="match status" value="1"/>
</dbReference>
<dbReference type="Gene3D" id="3.40.50.1000">
    <property type="entry name" value="HAD superfamily/HAD-like"/>
    <property type="match status" value="1"/>
</dbReference>
<dbReference type="EMBL" id="JAGSOH010000028">
    <property type="protein sequence ID" value="MBR7827106.1"/>
    <property type="molecule type" value="Genomic_DNA"/>
</dbReference>
<comment type="caution">
    <text evidence="2">The sequence shown here is derived from an EMBL/GenBank/DDBJ whole genome shotgun (WGS) entry which is preliminary data.</text>
</comment>
<keyword evidence="1 2" id="KW-0378">Hydrolase</keyword>
<dbReference type="PANTHER" id="PTHR43316">
    <property type="entry name" value="HYDROLASE, HALOACID DELAHOGENASE-RELATED"/>
    <property type="match status" value="1"/>
</dbReference>
<name>A0A941E8Q3_9ACTN</name>
<dbReference type="InterPro" id="IPR023214">
    <property type="entry name" value="HAD_sf"/>
</dbReference>
<evidence type="ECO:0000313" key="3">
    <source>
        <dbReference type="Proteomes" id="UP000676325"/>
    </source>
</evidence>
<dbReference type="InterPro" id="IPR036412">
    <property type="entry name" value="HAD-like_sf"/>
</dbReference>
<proteinExistence type="predicted"/>
<reference evidence="2" key="1">
    <citation type="submission" date="2021-04" db="EMBL/GenBank/DDBJ databases">
        <title>Genome based classification of Actinospica acidithermotolerans sp. nov., an actinobacterium isolated from an Indonesian hot spring.</title>
        <authorList>
            <person name="Kusuma A.B."/>
            <person name="Putra K.E."/>
            <person name="Nafisah S."/>
            <person name="Loh J."/>
            <person name="Nouioui I."/>
            <person name="Goodfellow M."/>
        </authorList>
    </citation>
    <scope>NUCLEOTIDE SEQUENCE</scope>
    <source>
        <strain evidence="2">MGRD01-02</strain>
    </source>
</reference>
<sequence length="236" mass="26438">MNPTHDPGRRQAPPRSRTVEAVVFDVGETLVDESIEYHGWADWLGVPRHTFSAVFGGVVGAGRDHLEAFEYFKPGFDLERERLARAEAGRPEGYSERDFYPDARPTLAALHEAGYLVLIAANQTRQSHRRLESMNLPVDLVTTSDTWGISKPDPRFFAKVVEVCRGLRPGIEAGQICYVGDRLDNDMRPAWEAGLRTAHIRRGPWGHLHGEDPDLVAKADFRLASLSELPELLSEQ</sequence>
<protein>
    <submittedName>
        <fullName evidence="2">HAD family hydrolase</fullName>
    </submittedName>
</protein>
<dbReference type="AlphaFoldDB" id="A0A941E8Q3"/>